<evidence type="ECO:0000313" key="1">
    <source>
        <dbReference type="EMBL" id="KGO79408.1"/>
    </source>
</evidence>
<dbReference type="STRING" id="1406840.Q763_13620"/>
<sequence length="119" mass="13833">MKENFKKISLSLIALIYLLATGISGNHTLDFNTNIVKSKEQVFFTKTDFKSSFHSATNETKLLETDAKKADVPFYSITNSFKAITWFIQDNYSQYLFNNGDSLLRFTSTDIIYPFHFFW</sequence>
<keyword evidence="2" id="KW-1185">Reference proteome</keyword>
<dbReference type="Proteomes" id="UP000030129">
    <property type="component" value="Unassembled WGS sequence"/>
</dbReference>
<gene>
    <name evidence="1" type="ORF">Q763_13620</name>
</gene>
<dbReference type="EMBL" id="JRLV01000017">
    <property type="protein sequence ID" value="KGO79408.1"/>
    <property type="molecule type" value="Genomic_DNA"/>
</dbReference>
<dbReference type="AlphaFoldDB" id="A0A0A2LJN2"/>
<protein>
    <submittedName>
        <fullName evidence="1">Uncharacterized protein</fullName>
    </submittedName>
</protein>
<reference evidence="1 2" key="1">
    <citation type="submission" date="2013-09" db="EMBL/GenBank/DDBJ databases">
        <authorList>
            <person name="Zeng Z."/>
            <person name="Chen C."/>
        </authorList>
    </citation>
    <scope>NUCLEOTIDE SEQUENCE [LARGE SCALE GENOMIC DNA]</scope>
    <source>
        <strain evidence="1 2">F44-8</strain>
    </source>
</reference>
<accession>A0A0A2LJN2</accession>
<comment type="caution">
    <text evidence="1">The sequence shown here is derived from an EMBL/GenBank/DDBJ whole genome shotgun (WGS) entry which is preliminary data.</text>
</comment>
<organism evidence="1 2">
    <name type="scientific">Flavobacterium beibuense F44-8</name>
    <dbReference type="NCBI Taxonomy" id="1406840"/>
    <lineage>
        <taxon>Bacteria</taxon>
        <taxon>Pseudomonadati</taxon>
        <taxon>Bacteroidota</taxon>
        <taxon>Flavobacteriia</taxon>
        <taxon>Flavobacteriales</taxon>
        <taxon>Flavobacteriaceae</taxon>
        <taxon>Flavobacterium</taxon>
    </lineage>
</organism>
<proteinExistence type="predicted"/>
<name>A0A0A2LJN2_9FLAO</name>
<evidence type="ECO:0000313" key="2">
    <source>
        <dbReference type="Proteomes" id="UP000030129"/>
    </source>
</evidence>
<dbReference type="RefSeq" id="WP_035135151.1">
    <property type="nucleotide sequence ID" value="NZ_JRLV01000017.1"/>
</dbReference>